<evidence type="ECO:0000256" key="1">
    <source>
        <dbReference type="SAM" id="MobiDB-lite"/>
    </source>
</evidence>
<dbReference type="AlphaFoldDB" id="A0A0C7MQK8"/>
<proteinExistence type="predicted"/>
<name>A0A0C7MQK8_9SACH</name>
<dbReference type="EMBL" id="LN736363">
    <property type="protein sequence ID" value="CEP62190.1"/>
    <property type="molecule type" value="Genomic_DNA"/>
</dbReference>
<dbReference type="GeneID" id="34685645"/>
<organism evidence="2 3">
    <name type="scientific">Lachancea lanzarotensis</name>
    <dbReference type="NCBI Taxonomy" id="1245769"/>
    <lineage>
        <taxon>Eukaryota</taxon>
        <taxon>Fungi</taxon>
        <taxon>Dikarya</taxon>
        <taxon>Ascomycota</taxon>
        <taxon>Saccharomycotina</taxon>
        <taxon>Saccharomycetes</taxon>
        <taxon>Saccharomycetales</taxon>
        <taxon>Saccharomycetaceae</taxon>
        <taxon>Lachancea</taxon>
    </lineage>
</organism>
<keyword evidence="3" id="KW-1185">Reference proteome</keyword>
<feature type="region of interest" description="Disordered" evidence="1">
    <location>
        <begin position="223"/>
        <end position="255"/>
    </location>
</feature>
<dbReference type="RefSeq" id="XP_022628420.1">
    <property type="nucleotide sequence ID" value="XM_022773013.1"/>
</dbReference>
<gene>
    <name evidence="2" type="ORF">LALA0_S04e09868g</name>
</gene>
<accession>A0A0C7MQK8</accession>
<evidence type="ECO:0000313" key="3">
    <source>
        <dbReference type="Proteomes" id="UP000054304"/>
    </source>
</evidence>
<reference evidence="2 3" key="1">
    <citation type="submission" date="2014-12" db="EMBL/GenBank/DDBJ databases">
        <authorList>
            <person name="Neuveglise Cecile"/>
        </authorList>
    </citation>
    <scope>NUCLEOTIDE SEQUENCE [LARGE SCALE GENOMIC DNA]</scope>
    <source>
        <strain evidence="2 3">CBS 12615</strain>
    </source>
</reference>
<dbReference type="HOGENOM" id="CLU_071870_0_0_1"/>
<feature type="compositionally biased region" description="Polar residues" evidence="1">
    <location>
        <begin position="189"/>
        <end position="205"/>
    </location>
</feature>
<protein>
    <submittedName>
        <fullName evidence="2">LALA0S04e09868g1_1</fullName>
    </submittedName>
</protein>
<evidence type="ECO:0000313" key="2">
    <source>
        <dbReference type="EMBL" id="CEP62190.1"/>
    </source>
</evidence>
<dbReference type="OrthoDB" id="2253354at2759"/>
<feature type="region of interest" description="Disordered" evidence="1">
    <location>
        <begin position="168"/>
        <end position="206"/>
    </location>
</feature>
<sequence length="255" mass="28786">MWASLARRGGGRCIHRLNNRGYSSQKGGDNVATGKKARFDKSMLKPALVVVLFGSMLTSVMEQQKKNAELERRYSMKLGILRDLTSKIRNNEIVDVDQELALVNKLFERFERSKHILLEEEAAKIREHNEMAGDLSHQDMISRLNGQKNSDQDDASLRDLFRDIMKDIDDDSTLNSQAPNKTKGEGEDSPNNVTETPVLSSGDSRIQTDAEVLTREALHEKERLKYKPATDSHVIVEKPGDYSTSAEDHKVSKFL</sequence>
<dbReference type="Proteomes" id="UP000054304">
    <property type="component" value="Unassembled WGS sequence"/>
</dbReference>